<evidence type="ECO:0000313" key="3">
    <source>
        <dbReference type="Proteomes" id="UP001180536"/>
    </source>
</evidence>
<keyword evidence="3" id="KW-1185">Reference proteome</keyword>
<dbReference type="SUPFAM" id="SSF53850">
    <property type="entry name" value="Periplasmic binding protein-like II"/>
    <property type="match status" value="1"/>
</dbReference>
<accession>A0ABU1ZA32</accession>
<sequence>MKPLAAPLLAAVLTGAATAQPAAAPPLRFVAATSNTLPIAEFDAGEQLVGGIAKDLGTLIATGLGRPVSFVPLPASRVSAALTAGEADAVCFVLPQWLQGDFRWTRGLIPDASLVAAHADAPALKSLDELAGTPVGTVQGYRYPRVEQLLEKRLKRADQPSMAANLRALAAGRVRYALVEKTSLQYFLRGQPDAPVRTAWVIDRFDARCAFSARSGVPFAEVAQVLDRLVSDGSVERVLARYR</sequence>
<dbReference type="PANTHER" id="PTHR35936">
    <property type="entry name" value="MEMBRANE-BOUND LYTIC MUREIN TRANSGLYCOSYLASE F"/>
    <property type="match status" value="1"/>
</dbReference>
<dbReference type="PANTHER" id="PTHR35936:SF6">
    <property type="entry name" value="AMINO ACID ABC TRANSPORTER SUBSTRATE-BINDING PAAT FAMILY PROTEIN"/>
    <property type="match status" value="1"/>
</dbReference>
<protein>
    <submittedName>
        <fullName evidence="2">ABC-type amino acid transport substrate-binding protein</fullName>
    </submittedName>
</protein>
<dbReference type="Gene3D" id="3.40.190.10">
    <property type="entry name" value="Periplasmic binding protein-like II"/>
    <property type="match status" value="2"/>
</dbReference>
<feature type="chain" id="PRO_5045291672" evidence="1">
    <location>
        <begin position="20"/>
        <end position="243"/>
    </location>
</feature>
<keyword evidence="1" id="KW-0732">Signal</keyword>
<comment type="caution">
    <text evidence="2">The sequence shown here is derived from an EMBL/GenBank/DDBJ whole genome shotgun (WGS) entry which is preliminary data.</text>
</comment>
<reference evidence="2 3" key="1">
    <citation type="submission" date="2023-07" db="EMBL/GenBank/DDBJ databases">
        <title>Sorghum-associated microbial communities from plants grown in Nebraska, USA.</title>
        <authorList>
            <person name="Schachtman D."/>
        </authorList>
    </citation>
    <scope>NUCLEOTIDE SEQUENCE [LARGE SCALE GENOMIC DNA]</scope>
    <source>
        <strain evidence="2 3">BE310</strain>
    </source>
</reference>
<dbReference type="Proteomes" id="UP001180536">
    <property type="component" value="Unassembled WGS sequence"/>
</dbReference>
<dbReference type="EMBL" id="JAVDXQ010000004">
    <property type="protein sequence ID" value="MDR7297489.1"/>
    <property type="molecule type" value="Genomic_DNA"/>
</dbReference>
<feature type="signal peptide" evidence="1">
    <location>
        <begin position="1"/>
        <end position="19"/>
    </location>
</feature>
<gene>
    <name evidence="2" type="ORF">J2X16_002838</name>
</gene>
<organism evidence="2 3">
    <name type="scientific">Pelomonas aquatica</name>
    <dbReference type="NCBI Taxonomy" id="431058"/>
    <lineage>
        <taxon>Bacteria</taxon>
        <taxon>Pseudomonadati</taxon>
        <taxon>Pseudomonadota</taxon>
        <taxon>Betaproteobacteria</taxon>
        <taxon>Burkholderiales</taxon>
        <taxon>Sphaerotilaceae</taxon>
        <taxon>Roseateles</taxon>
    </lineage>
</organism>
<name>A0ABU1ZA32_9BURK</name>
<proteinExistence type="predicted"/>
<dbReference type="RefSeq" id="WP_056877206.1">
    <property type="nucleotide sequence ID" value="NZ_JAVDXQ010000004.1"/>
</dbReference>
<evidence type="ECO:0000256" key="1">
    <source>
        <dbReference type="SAM" id="SignalP"/>
    </source>
</evidence>
<evidence type="ECO:0000313" key="2">
    <source>
        <dbReference type="EMBL" id="MDR7297489.1"/>
    </source>
</evidence>